<dbReference type="OMA" id="YVEYKII"/>
<accession>A0A1Y1JG77</accession>
<dbReference type="GeneID" id="39747969"/>
<feature type="compositionally biased region" description="Polar residues" evidence="2">
    <location>
        <begin position="1753"/>
        <end position="1762"/>
    </location>
</feature>
<feature type="region of interest" description="Disordered" evidence="2">
    <location>
        <begin position="1123"/>
        <end position="1159"/>
    </location>
</feature>
<feature type="compositionally biased region" description="Low complexity" evidence="2">
    <location>
        <begin position="1213"/>
        <end position="1321"/>
    </location>
</feature>
<evidence type="ECO:0000256" key="1">
    <source>
        <dbReference type="SAM" id="Coils"/>
    </source>
</evidence>
<feature type="coiled-coil region" evidence="1">
    <location>
        <begin position="2096"/>
        <end position="2127"/>
    </location>
</feature>
<feature type="region of interest" description="Disordered" evidence="2">
    <location>
        <begin position="1189"/>
        <end position="1321"/>
    </location>
</feature>
<protein>
    <submittedName>
        <fullName evidence="3">Uncharacterized protein</fullName>
    </submittedName>
</protein>
<feature type="compositionally biased region" description="Low complexity" evidence="2">
    <location>
        <begin position="1389"/>
        <end position="1399"/>
    </location>
</feature>
<dbReference type="OrthoDB" id="378254at2759"/>
<reference evidence="4" key="1">
    <citation type="submission" date="2017-04" db="EMBL/GenBank/DDBJ databases">
        <title>Plasmodium gonderi genome.</title>
        <authorList>
            <person name="Arisue N."/>
            <person name="Honma H."/>
            <person name="Kawai S."/>
            <person name="Tougan T."/>
            <person name="Tanabe K."/>
            <person name="Horii T."/>
        </authorList>
    </citation>
    <scope>NUCLEOTIDE SEQUENCE [LARGE SCALE GENOMIC DNA]</scope>
    <source>
        <strain evidence="4">ATCC 30045</strain>
    </source>
</reference>
<gene>
    <name evidence="3" type="ORF">PGO_100030</name>
</gene>
<feature type="compositionally biased region" description="Low complexity" evidence="2">
    <location>
        <begin position="1144"/>
        <end position="1157"/>
    </location>
</feature>
<evidence type="ECO:0000313" key="4">
    <source>
        <dbReference type="Proteomes" id="UP000195521"/>
    </source>
</evidence>
<feature type="compositionally biased region" description="Polar residues" evidence="2">
    <location>
        <begin position="1201"/>
        <end position="1212"/>
    </location>
</feature>
<evidence type="ECO:0000256" key="2">
    <source>
        <dbReference type="SAM" id="MobiDB-lite"/>
    </source>
</evidence>
<dbReference type="Proteomes" id="UP000195521">
    <property type="component" value="Unassembled WGS sequence"/>
</dbReference>
<evidence type="ECO:0000313" key="3">
    <source>
        <dbReference type="EMBL" id="GAW81250.1"/>
    </source>
</evidence>
<comment type="caution">
    <text evidence="3">The sequence shown here is derived from an EMBL/GenBank/DDBJ whole genome shotgun (WGS) entry which is preliminary data.</text>
</comment>
<keyword evidence="4" id="KW-1185">Reference proteome</keyword>
<sequence length="2692" mass="316851">MNTLNNDSILQDYKKPAEDLKKYTNPVFRLNLKKGIRNCKKINSANRISKDDSLYNVRYDENKIFSNTNDFDVNLCSTDTTVICNSKTHHSNFSSHRTQCKNNNCTTDKGMNKLAKDKQKINIFSLNEDNLYIKSSFLKNNGAVKYGINLNKSLDKISKIRVMQKFRRNIHIHSNEKMRHRNISLEHPSLFDKYTTGITNYSTTKNNNNVKLNKFHYNKLGSANKHDTALRVDKVNANSSKSNLYDDVPKNIYKNYINDILKGNENTNFNFLKSNKIKNRQNVIPNTTNYVDTKHKNKLDEKTKFLFNFSHVNNPENSKKISNIHSNSNSDYDKGNYDKIIKKKILNLTSNSPVFKKRNFLTKSKLIIEMNKEKNYLNISQHLSNYIQDERNKKNEYNITEITERNHMINQNKSTNSTDSILYFTNEYKEKKQCLQSSHKFSEFLKNNPKENIKQHINNFNLRHSFDISRNSNLRINNVYTKNNYFKKKVQNKNTKLKMYENFLDFEKELNRKRSVENSLKKINEKKVMVFSENNCKQEHNSHPLIEKKKNNVKHTLKNMFEKTDVVQDVLLNKCTSSNKKQEVNKGNTYVINIPMNFKLKKGNVKCHKKNTEYTSIEREQSYKNPLLTNHYNNIKNIENKKKHNHPNSNNKSEIFDKNEFLDSFLKKEINDDKNMQVENLFNSYIGKTMNEEPCEYNRQACVEKLDRKINTSYDKGCVKLQSCKNHTYNKKHDDVDSRSHLSTNMDVYNKSVCVSEQLNRQMEELKTQNDIGVNEDQVSQILTNCTQNFSSNEDNNEHNKNINVKIGCDVGTNTLQIYDSYKVHDKESIDQQILNQTIFEQHIKEEECFNSKNEICKSISKKEQFNLPLNWECFKDIFNSDTNNDTILKNFVQNDTPKLASLNGLSEIQNDSINENTINKSFHEENNNETQVNECDIHSSDNDKGKCTEIKCNATQNESNYGENKYSNTKNENINKDEKGRKVYEQCDEKIIKKEQEKKDEYLEREYFSNISENKSSTHECEKEKDKMDSDEIISDINAITLDKKNEHNSLSNNSNSELFNASMHDDGKNIGDDTNIKEQNRTNETELLNNEKKIENEELNIKSILSLFEIGNDNTKDIVNKEKEKESTPQNGCSTIRKDSESANSNNDSSNNHNNPEQKCYVLQGAIHMNNHEKREDEIFMYKQNNQMQSESKKEGQIDDTTNNVNILNGDTTNNTSTQNDDTTNNVNIQNNDTTNNVNIQNDDTTNNVNIQNNDTTNNVNIQNNDTTNNVNIQNNDSTNNTSTQNNDTTNNVNIQNNDTTKNTNTQNDDNTNYEYTNDPNRDEKVQVVHNVHDRKTLNKELSYEDKEYEKHNIYDKKGEMVSEKYDKNVLSIAQQEDDKNDKIHSIKNNKNNNSESISEDYDTFRDQDNGVFHHMEDSKNDHIEANIDTKDIINFNETLKNEDLKENNIQLGIIISENDSNKPFHNLKNSYNNNDILTHIMETSELTQNINKKNELEKEKEQFDKEAEYSFFQRFSTHKLQSNGFEKGVLPDNNHLKDVQKRGDNFNKKILRTELNQNKKYEIIKGFSSQCVEINKHNLFKHLNISEDRLHYINSIYDSFDYYNRTDEKKWKNVHENEINIGVNKSIEKNKAKGEENHSSKNDMCKTHFEENPKPAFNLDLNEKEGTKNACPDITIFEKKETIHQNKSNTLRTTNIIDDMIHEKIGNEIESNKHSESITLCEKSSYTFNHNTDQNSSDDIVKVVNEKNIQTENKYSQPSNENDERDNDCNNDYNLDYYDEEAEEENICYEDIKRNVWLQNANLHKNRIQHIQTESFKCILLFCYLHKIKYFQGMHDMIISLFYLNLQPHEILCVFEKILHYYAPYLYLQNSYNYRSTLTNVILEKETINSVISDITMQICNYNGKLFRLLFQFFFPHISHYFDITINDTWPSFFFVNLNFSKFNNVSCLLYIWMRLIEIKNEMNGVTCDFILFLLSFFMHKLEIAKKKFYEKTDEYCTMNRNYTCIPPSEEVQRGETYTAEQLVKYTHPLANQVQIITPNVEKNYHMNEEKMHATQNQGNKDVDNENVCVKKSCTETKKESQEQINGICGNEKEQTKRQNNEIKEIHEEEEEKKKKKKQTFRKKKLSMYCTEMFSLFFEFSSSFDEHFGDRYKTHIDEIMMNISKIKQFVPVSFLDFIVNYNSAYQKKDHLENPERCNENGCLSNDLAKQVHDNLCLRIKLSDLLFIHNTKKCYQFIFFRLVKHQIILSKLKFINSASLVIEDFSYFKNVDDFLNYKKKLKHFHCNNKKVLYIMIQYKDENDTQLNDRDMKQNINNVNGSKEKISGNDENINKKKCLNKVFFKRNNKEYNTGNENTCESQLYNIHVNNFITTLIKNNFKRLTILDEHSDIVHISNEKNIAEEELNGDNLPLKEKSFLFQMFDKVKNKIYENIGKDNEVNKNTSLKIDSIQNKNLKLALKEYNFKMFSDRKIKKKINCKNKKIFVYSKNIMRKRKNQKSRNKLVNEAQILSSGQLRKKTDTRVSFSIVDYDEHNVTSGSLNNLRSKNRTNLNYSIYEKWQLNHVINNPCMRNSFVLKKGTQQKHKKKILGISKKREINLVKSKIYNSILPLHNKINESNKSSTKVHTFKNNYNKKKKTIFINKQQIDEYINERERKTIHKGEKMNFLEFQERLLNDLLSETVSKKIDKVL</sequence>
<proteinExistence type="predicted"/>
<organism evidence="3 4">
    <name type="scientific">Plasmodium gonderi</name>
    <dbReference type="NCBI Taxonomy" id="77519"/>
    <lineage>
        <taxon>Eukaryota</taxon>
        <taxon>Sar</taxon>
        <taxon>Alveolata</taxon>
        <taxon>Apicomplexa</taxon>
        <taxon>Aconoidasida</taxon>
        <taxon>Haemosporida</taxon>
        <taxon>Plasmodiidae</taxon>
        <taxon>Plasmodium</taxon>
        <taxon>Plasmodium (Plasmodium)</taxon>
    </lineage>
</organism>
<dbReference type="RefSeq" id="XP_028543839.1">
    <property type="nucleotide sequence ID" value="XM_028688038.1"/>
</dbReference>
<name>A0A1Y1JG77_PLAGO</name>
<dbReference type="EMBL" id="BDQF01000011">
    <property type="protein sequence ID" value="GAW81250.1"/>
    <property type="molecule type" value="Genomic_DNA"/>
</dbReference>
<feature type="region of interest" description="Disordered" evidence="2">
    <location>
        <begin position="1376"/>
        <end position="1404"/>
    </location>
</feature>
<keyword evidence="1" id="KW-0175">Coiled coil</keyword>
<feature type="region of interest" description="Disordered" evidence="2">
    <location>
        <begin position="1753"/>
        <end position="1774"/>
    </location>
</feature>